<protein>
    <submittedName>
        <fullName evidence="1">Putative iron-only hydrogenase system regulator</fullName>
    </submittedName>
</protein>
<dbReference type="AlphaFoldDB" id="A0A5S5AS91"/>
<comment type="caution">
    <text evidence="1">The sequence shown here is derived from an EMBL/GenBank/DDBJ whole genome shotgun (WGS) entry which is preliminary data.</text>
</comment>
<evidence type="ECO:0000313" key="1">
    <source>
        <dbReference type="EMBL" id="TYP54903.1"/>
    </source>
</evidence>
<dbReference type="InterPro" id="IPR045865">
    <property type="entry name" value="ACT-like_dom_sf"/>
</dbReference>
<name>A0A5S5AS91_9FIRM</name>
<dbReference type="InterPro" id="IPR027271">
    <property type="entry name" value="Acetolactate_synth/TF_NikR_C"/>
</dbReference>
<dbReference type="InterPro" id="IPR023860">
    <property type="entry name" value="FeFe-hyd_TM1266"/>
</dbReference>
<dbReference type="Pfam" id="PF21699">
    <property type="entry name" value="TM1266-like"/>
    <property type="match status" value="1"/>
</dbReference>
<accession>A0A5S5AS91</accession>
<organism evidence="1 2">
    <name type="scientific">Thermosediminibacter litoriperuensis</name>
    <dbReference type="NCBI Taxonomy" id="291989"/>
    <lineage>
        <taxon>Bacteria</taxon>
        <taxon>Bacillati</taxon>
        <taxon>Bacillota</taxon>
        <taxon>Clostridia</taxon>
        <taxon>Thermosediminibacterales</taxon>
        <taxon>Thermosediminibacteraceae</taxon>
        <taxon>Thermosediminibacter</taxon>
    </lineage>
</organism>
<reference evidence="1 2" key="1">
    <citation type="submission" date="2019-07" db="EMBL/GenBank/DDBJ databases">
        <title>Genomic Encyclopedia of Type Strains, Phase I: the one thousand microbial genomes (KMG-I) project.</title>
        <authorList>
            <person name="Kyrpides N."/>
        </authorList>
    </citation>
    <scope>NUCLEOTIDE SEQUENCE [LARGE SCALE GENOMIC DNA]</scope>
    <source>
        <strain evidence="1 2">DSM 16647</strain>
    </source>
</reference>
<dbReference type="SUPFAM" id="SSF55021">
    <property type="entry name" value="ACT-like"/>
    <property type="match status" value="1"/>
</dbReference>
<gene>
    <name evidence="1" type="ORF">LZ11_01225</name>
</gene>
<dbReference type="NCBIfam" id="TIGR03959">
    <property type="entry name" value="hyd_TM1266"/>
    <property type="match status" value="1"/>
</dbReference>
<sequence>MKPVMTTGGKRLSVVGIIVFEREKSAVRVNEILSRFSELIIGRMGIPYRERGISVIALIVDATTDELGALTGQLGRVPGVKVKSAVTA</sequence>
<evidence type="ECO:0000313" key="2">
    <source>
        <dbReference type="Proteomes" id="UP000322294"/>
    </source>
</evidence>
<dbReference type="Proteomes" id="UP000322294">
    <property type="component" value="Unassembled WGS sequence"/>
</dbReference>
<keyword evidence="2" id="KW-1185">Reference proteome</keyword>
<dbReference type="Gene3D" id="3.30.70.1150">
    <property type="entry name" value="ACT-like. Chain A, domain 2"/>
    <property type="match status" value="1"/>
</dbReference>
<dbReference type="EMBL" id="VNHO01000011">
    <property type="protein sequence ID" value="TYP54903.1"/>
    <property type="molecule type" value="Genomic_DNA"/>
</dbReference>
<proteinExistence type="predicted"/>